<dbReference type="AlphaFoldDB" id="M1ZIN6"/>
<keyword evidence="3" id="KW-1185">Reference proteome</keyword>
<evidence type="ECO:0000313" key="3">
    <source>
        <dbReference type="Proteomes" id="UP000002668"/>
    </source>
</evidence>
<dbReference type="Proteomes" id="UP000002668">
    <property type="component" value="Genome"/>
</dbReference>
<protein>
    <submittedName>
        <fullName evidence="2">Uncharacterized protein</fullName>
    </submittedName>
</protein>
<reference evidence="2 3" key="1">
    <citation type="journal article" date="2011" name="Nat. Commun.">
        <title>Effector diversification within compartments of the Leptosphaeria maculans genome affected by Repeat-Induced Point mutations.</title>
        <authorList>
            <person name="Rouxel T."/>
            <person name="Grandaubert J."/>
            <person name="Hane J.K."/>
            <person name="Hoede C."/>
            <person name="van de Wouw A.P."/>
            <person name="Couloux A."/>
            <person name="Dominguez V."/>
            <person name="Anthouard V."/>
            <person name="Bally P."/>
            <person name="Bourras S."/>
            <person name="Cozijnsen A.J."/>
            <person name="Ciuffetti L.M."/>
            <person name="Degrave A."/>
            <person name="Dilmaghani A."/>
            <person name="Duret L."/>
            <person name="Fudal I."/>
            <person name="Goodwin S.B."/>
            <person name="Gout L."/>
            <person name="Glaser N."/>
            <person name="Linglin J."/>
            <person name="Kema G.H.J."/>
            <person name="Lapalu N."/>
            <person name="Lawrence C.B."/>
            <person name="May K."/>
            <person name="Meyer M."/>
            <person name="Ollivier B."/>
            <person name="Poulain J."/>
            <person name="Schoch C.L."/>
            <person name="Simon A."/>
            <person name="Spatafora J.W."/>
            <person name="Stachowiak A."/>
            <person name="Turgeon B.G."/>
            <person name="Tyler B.M."/>
            <person name="Vincent D."/>
            <person name="Weissenbach J."/>
            <person name="Amselem J."/>
            <person name="Quesneville H."/>
            <person name="Oliver R.P."/>
            <person name="Wincker P."/>
            <person name="Balesdent M.-H."/>
            <person name="Howlett B.J."/>
        </authorList>
    </citation>
    <scope>NUCLEOTIDE SEQUENCE [LARGE SCALE GENOMIC DNA]</scope>
    <source>
        <strain evidence="3">JN3 / isolate v23.1.3 / race Av1-4-5-6-7-8</strain>
    </source>
</reference>
<organism evidence="2 3">
    <name type="scientific">Leptosphaeria maculans (strain JN3 / isolate v23.1.3 / race Av1-4-5-6-7-8)</name>
    <name type="common">Blackleg fungus</name>
    <name type="synonym">Phoma lingam</name>
    <dbReference type="NCBI Taxonomy" id="985895"/>
    <lineage>
        <taxon>Eukaryota</taxon>
        <taxon>Fungi</taxon>
        <taxon>Dikarya</taxon>
        <taxon>Ascomycota</taxon>
        <taxon>Pezizomycotina</taxon>
        <taxon>Dothideomycetes</taxon>
        <taxon>Pleosporomycetidae</taxon>
        <taxon>Pleosporales</taxon>
        <taxon>Pleosporineae</taxon>
        <taxon>Leptosphaeriaceae</taxon>
        <taxon>Plenodomus</taxon>
        <taxon>Plenodomus lingam/Leptosphaeria maculans species complex</taxon>
    </lineage>
</organism>
<feature type="region of interest" description="Disordered" evidence="1">
    <location>
        <begin position="140"/>
        <end position="171"/>
    </location>
</feature>
<name>M1ZIN6_LEPMJ</name>
<evidence type="ECO:0000256" key="1">
    <source>
        <dbReference type="SAM" id="MobiDB-lite"/>
    </source>
</evidence>
<sequence>MMVRRSRFDPQQQAGFRAPKPGSGVSDQESARVTVCLPKLPPFPSSQNKFFVFAASIRPCVMFGSRAKICSDGSVHHSERGKRRESIQREEILDKGMMDARKLAEAPGRQSLWRSQKKDKPLELLLRMDEGRAYQCRDPAADDSAIDDSDRNVDDQMGTGTKSLDAIDMPNDETTGVDPLMQLDCCAHRWTEHRTIPYGFVYADSAMDRKER</sequence>
<proteinExistence type="predicted"/>
<feature type="region of interest" description="Disordered" evidence="1">
    <location>
        <begin position="1"/>
        <end position="27"/>
    </location>
</feature>
<dbReference type="VEuPathDB" id="FungiDB:Lema_P125110.1"/>
<dbReference type="EMBL" id="FP929064">
    <property type="protein sequence ID" value="CCT61107.1"/>
    <property type="molecule type" value="Genomic_DNA"/>
</dbReference>
<evidence type="ECO:0000313" key="2">
    <source>
        <dbReference type="EMBL" id="CCT61107.1"/>
    </source>
</evidence>
<dbReference type="InParanoid" id="M1ZIN6"/>
<gene>
    <name evidence="2" type="ORF">Lema_P125110.1</name>
</gene>
<accession>M1ZIN6</accession>